<feature type="transmembrane region" description="Helical" evidence="2">
    <location>
        <begin position="12"/>
        <end position="35"/>
    </location>
</feature>
<evidence type="ECO:0000313" key="4">
    <source>
        <dbReference type="Proteomes" id="UP000627715"/>
    </source>
</evidence>
<name>A0A917LQZ0_9GAMM</name>
<evidence type="ECO:0000313" key="3">
    <source>
        <dbReference type="EMBL" id="GGG51424.1"/>
    </source>
</evidence>
<evidence type="ECO:0000256" key="2">
    <source>
        <dbReference type="SAM" id="Phobius"/>
    </source>
</evidence>
<keyword evidence="1" id="KW-0175">Coiled coil</keyword>
<dbReference type="Proteomes" id="UP000627715">
    <property type="component" value="Unassembled WGS sequence"/>
</dbReference>
<proteinExistence type="predicted"/>
<keyword evidence="2" id="KW-0472">Membrane</keyword>
<evidence type="ECO:0000256" key="1">
    <source>
        <dbReference type="SAM" id="Coils"/>
    </source>
</evidence>
<accession>A0A917LQZ0</accession>
<dbReference type="SUPFAM" id="SSF53300">
    <property type="entry name" value="vWA-like"/>
    <property type="match status" value="1"/>
</dbReference>
<dbReference type="AlphaFoldDB" id="A0A917LQZ0"/>
<dbReference type="EMBL" id="BMIY01000002">
    <property type="protein sequence ID" value="GGG51424.1"/>
    <property type="molecule type" value="Genomic_DNA"/>
</dbReference>
<keyword evidence="4" id="KW-1185">Reference proteome</keyword>
<dbReference type="OrthoDB" id="185358at2"/>
<evidence type="ECO:0008006" key="5">
    <source>
        <dbReference type="Google" id="ProtNLM"/>
    </source>
</evidence>
<keyword evidence="2" id="KW-0812">Transmembrane</keyword>
<keyword evidence="2" id="KW-1133">Transmembrane helix</keyword>
<reference evidence="3" key="1">
    <citation type="journal article" date="2014" name="Int. J. Syst. Evol. Microbiol.">
        <title>Complete genome sequence of Corynebacterium casei LMG S-19264T (=DSM 44701T), isolated from a smear-ripened cheese.</title>
        <authorList>
            <consortium name="US DOE Joint Genome Institute (JGI-PGF)"/>
            <person name="Walter F."/>
            <person name="Albersmeier A."/>
            <person name="Kalinowski J."/>
            <person name="Ruckert C."/>
        </authorList>
    </citation>
    <scope>NUCLEOTIDE SEQUENCE</scope>
    <source>
        <strain evidence="3">CGMCC 1.15425</strain>
    </source>
</reference>
<comment type="caution">
    <text evidence="3">The sequence shown here is derived from an EMBL/GenBank/DDBJ whole genome shotgun (WGS) entry which is preliminary data.</text>
</comment>
<gene>
    <name evidence="3" type="ORF">GCM10011403_05760</name>
</gene>
<reference evidence="3" key="2">
    <citation type="submission" date="2020-09" db="EMBL/GenBank/DDBJ databases">
        <authorList>
            <person name="Sun Q."/>
            <person name="Zhou Y."/>
        </authorList>
    </citation>
    <scope>NUCLEOTIDE SEQUENCE</scope>
    <source>
        <strain evidence="3">CGMCC 1.15425</strain>
    </source>
</reference>
<dbReference type="InterPro" id="IPR036465">
    <property type="entry name" value="vWFA_dom_sf"/>
</dbReference>
<dbReference type="RefSeq" id="WP_068811471.1">
    <property type="nucleotide sequence ID" value="NZ_BMIY01000002.1"/>
</dbReference>
<organism evidence="3 4">
    <name type="scientific">Pseudohongiella nitratireducens</name>
    <dbReference type="NCBI Taxonomy" id="1768907"/>
    <lineage>
        <taxon>Bacteria</taxon>
        <taxon>Pseudomonadati</taxon>
        <taxon>Pseudomonadota</taxon>
        <taxon>Gammaproteobacteria</taxon>
        <taxon>Pseudomonadales</taxon>
        <taxon>Pseudohongiellaceae</taxon>
        <taxon>Pseudohongiella</taxon>
    </lineage>
</organism>
<sequence length="365" mass="40430">MARKRKGGGFNPLSMAFLDVMSCGFGAVVLLFLILDHTVTESNEEADPATTAEVSLLEEEIVDGRENLVQLRNTLDSVSMEVVEAEGLADRIQQQIDDFMAQLAALEGDSMATEESVEQLRADVESLQEEMLRLQSTAIEEQGNSNREFLGDGDRQYLSGMYLGGNRILILVDMSASMLDESLVNVIRTRNMDVGTRRNSEKWQRATRIVDWITSQLPLVSQYQIFGFNETVRSALDGTENQWLEVADEDQINLVADAVGNWVPEGGHNLQAAVQAIRGLQPLPDNIYLVTDSLPTRDNSEPRSSTVTPRQRLDLYWDAIENLPANIPVNTILLPMEGDPAAAAAYWQLGLITGGSFITPSRDWP</sequence>
<feature type="coiled-coil region" evidence="1">
    <location>
        <begin position="54"/>
        <end position="144"/>
    </location>
</feature>
<dbReference type="Gene3D" id="3.40.50.410">
    <property type="entry name" value="von Willebrand factor, type A domain"/>
    <property type="match status" value="1"/>
</dbReference>
<protein>
    <recommendedName>
        <fullName evidence="5">Secreted protein, containing von Willebrand factor (VWF) type A domain</fullName>
    </recommendedName>
</protein>